<dbReference type="PANTHER" id="PTHR35008">
    <property type="entry name" value="BLL4482 PROTEIN-RELATED"/>
    <property type="match status" value="1"/>
</dbReference>
<proteinExistence type="predicted"/>
<dbReference type="EMBL" id="RJJD01000015">
    <property type="protein sequence ID" value="RNI23459.1"/>
    <property type="molecule type" value="Genomic_DNA"/>
</dbReference>
<dbReference type="PANTHER" id="PTHR35008:SF8">
    <property type="entry name" value="ALCOHOL DEHYDROGENASE CYTOCHROME C SUBUNIT"/>
    <property type="match status" value="1"/>
</dbReference>
<dbReference type="OrthoDB" id="9809720at2"/>
<accession>A0A3M9MD28</accession>
<evidence type="ECO:0000256" key="3">
    <source>
        <dbReference type="ARBA" id="ARBA00023004"/>
    </source>
</evidence>
<reference evidence="6 7" key="1">
    <citation type="submission" date="2018-11" db="EMBL/GenBank/DDBJ databases">
        <title>Rufibacter latericius sp. nov., isolated from water in Baiyang Lake.</title>
        <authorList>
            <person name="Yang Y."/>
        </authorList>
    </citation>
    <scope>NUCLEOTIDE SEQUENCE [LARGE SCALE GENOMIC DNA]</scope>
    <source>
        <strain evidence="6 7">R-22-1c-1</strain>
    </source>
</reference>
<dbReference type="InterPro" id="IPR051459">
    <property type="entry name" value="Cytochrome_c-type_DH"/>
</dbReference>
<dbReference type="InterPro" id="IPR009056">
    <property type="entry name" value="Cyt_c-like_dom"/>
</dbReference>
<protein>
    <submittedName>
        <fullName evidence="6">Cytochrome C</fullName>
    </submittedName>
</protein>
<evidence type="ECO:0000256" key="2">
    <source>
        <dbReference type="ARBA" id="ARBA00022723"/>
    </source>
</evidence>
<dbReference type="GO" id="GO:0046872">
    <property type="term" value="F:metal ion binding"/>
    <property type="evidence" value="ECO:0007669"/>
    <property type="project" value="UniProtKB-KW"/>
</dbReference>
<feature type="domain" description="Cytochrome c" evidence="5">
    <location>
        <begin position="196"/>
        <end position="313"/>
    </location>
</feature>
<keyword evidence="1 4" id="KW-0349">Heme</keyword>
<dbReference type="Pfam" id="PF00034">
    <property type="entry name" value="Cytochrom_C"/>
    <property type="match status" value="1"/>
</dbReference>
<dbReference type="PROSITE" id="PS51007">
    <property type="entry name" value="CYTC"/>
    <property type="match status" value="2"/>
</dbReference>
<evidence type="ECO:0000313" key="6">
    <source>
        <dbReference type="EMBL" id="RNI23459.1"/>
    </source>
</evidence>
<dbReference type="Gene3D" id="1.10.760.10">
    <property type="entry name" value="Cytochrome c-like domain"/>
    <property type="match status" value="2"/>
</dbReference>
<dbReference type="GO" id="GO:0020037">
    <property type="term" value="F:heme binding"/>
    <property type="evidence" value="ECO:0007669"/>
    <property type="project" value="InterPro"/>
</dbReference>
<dbReference type="GO" id="GO:0009055">
    <property type="term" value="F:electron transfer activity"/>
    <property type="evidence" value="ECO:0007669"/>
    <property type="project" value="InterPro"/>
</dbReference>
<dbReference type="AlphaFoldDB" id="A0A3M9MD28"/>
<gene>
    <name evidence="6" type="ORF">EFB08_18140</name>
</gene>
<dbReference type="InterPro" id="IPR036909">
    <property type="entry name" value="Cyt_c-like_dom_sf"/>
</dbReference>
<name>A0A3M9MD28_9BACT</name>
<evidence type="ECO:0000256" key="1">
    <source>
        <dbReference type="ARBA" id="ARBA00022617"/>
    </source>
</evidence>
<keyword evidence="7" id="KW-1185">Reference proteome</keyword>
<feature type="domain" description="Cytochrome c" evidence="5">
    <location>
        <begin position="46"/>
        <end position="160"/>
    </location>
</feature>
<dbReference type="RefSeq" id="WP_123128380.1">
    <property type="nucleotide sequence ID" value="NZ_RJJD01000015.1"/>
</dbReference>
<keyword evidence="2 4" id="KW-0479">Metal-binding</keyword>
<dbReference type="Proteomes" id="UP000272117">
    <property type="component" value="Unassembled WGS sequence"/>
</dbReference>
<keyword evidence="3 4" id="KW-0408">Iron</keyword>
<evidence type="ECO:0000259" key="5">
    <source>
        <dbReference type="PROSITE" id="PS51007"/>
    </source>
</evidence>
<evidence type="ECO:0000256" key="4">
    <source>
        <dbReference type="PROSITE-ProRule" id="PRU00433"/>
    </source>
</evidence>
<organism evidence="6 7">
    <name type="scientific">Rufibacter latericius</name>
    <dbReference type="NCBI Taxonomy" id="2487040"/>
    <lineage>
        <taxon>Bacteria</taxon>
        <taxon>Pseudomonadati</taxon>
        <taxon>Bacteroidota</taxon>
        <taxon>Cytophagia</taxon>
        <taxon>Cytophagales</taxon>
        <taxon>Hymenobacteraceae</taxon>
        <taxon>Rufibacter</taxon>
    </lineage>
</organism>
<dbReference type="SUPFAM" id="SSF46626">
    <property type="entry name" value="Cytochrome c"/>
    <property type="match status" value="2"/>
</dbReference>
<comment type="caution">
    <text evidence="6">The sequence shown here is derived from an EMBL/GenBank/DDBJ whole genome shotgun (WGS) entry which is preliminary data.</text>
</comment>
<evidence type="ECO:0000313" key="7">
    <source>
        <dbReference type="Proteomes" id="UP000272117"/>
    </source>
</evidence>
<sequence>MKKAKKIILLGVGSLLFVVLSALAYVKLALPNVGEAPDLKIGATEERLARGKYLAHHVMSCIGCHSERDWTKFAAPLKEGTWGKGGEEFPKELGFPGTFYAPNITPAGIGHWTDGEIFRAITSGVTKYGKALFPVMPHPLYGQLAEEDIKAVIAYIRTLPAIENKVPPSQPDYAMSFILNTIPKKAEFHPIPDKSDQVSYGKYLITAAACVDCHTQKAKGQNIAGMEYAGGMEFPLPGGITVYSANITPDKATGIGNWTKEAFVSRFKLYADSASQNQAVGKGEFNTIMPWTMFAGMEREDLEAIYVYLQSIPAVNHKVTKFTKN</sequence>